<organism evidence="3 4">
    <name type="scientific">Lasiosphaeris hirsuta</name>
    <dbReference type="NCBI Taxonomy" id="260670"/>
    <lineage>
        <taxon>Eukaryota</taxon>
        <taxon>Fungi</taxon>
        <taxon>Dikarya</taxon>
        <taxon>Ascomycota</taxon>
        <taxon>Pezizomycotina</taxon>
        <taxon>Sordariomycetes</taxon>
        <taxon>Sordariomycetidae</taxon>
        <taxon>Sordariales</taxon>
        <taxon>Lasiosphaeriaceae</taxon>
        <taxon>Lasiosphaeris</taxon>
    </lineage>
</organism>
<feature type="region of interest" description="Disordered" evidence="1">
    <location>
        <begin position="162"/>
        <end position="187"/>
    </location>
</feature>
<reference evidence="3" key="1">
    <citation type="submission" date="2023-06" db="EMBL/GenBank/DDBJ databases">
        <title>Genome-scale phylogeny and comparative genomics of the fungal order Sordariales.</title>
        <authorList>
            <consortium name="Lawrence Berkeley National Laboratory"/>
            <person name="Hensen N."/>
            <person name="Bonometti L."/>
            <person name="Westerberg I."/>
            <person name="Brannstrom I.O."/>
            <person name="Guillou S."/>
            <person name="Cros-Aarteil S."/>
            <person name="Calhoun S."/>
            <person name="Haridas S."/>
            <person name="Kuo A."/>
            <person name="Mondo S."/>
            <person name="Pangilinan J."/>
            <person name="Riley R."/>
            <person name="Labutti K."/>
            <person name="Andreopoulos B."/>
            <person name="Lipzen A."/>
            <person name="Chen C."/>
            <person name="Yanf M."/>
            <person name="Daum C."/>
            <person name="Ng V."/>
            <person name="Clum A."/>
            <person name="Steindorff A."/>
            <person name="Ohm R."/>
            <person name="Martin F."/>
            <person name="Silar P."/>
            <person name="Natvig D."/>
            <person name="Lalanne C."/>
            <person name="Gautier V."/>
            <person name="Ament-Velasquez S.L."/>
            <person name="Kruys A."/>
            <person name="Hutchinson M.I."/>
            <person name="Powell A.J."/>
            <person name="Barry K."/>
            <person name="Miller A.N."/>
            <person name="Grigoriev I.V."/>
            <person name="Debuchy R."/>
            <person name="Gladieux P."/>
            <person name="Thoren M.H."/>
            <person name="Johannesson H."/>
        </authorList>
    </citation>
    <scope>NUCLEOTIDE SEQUENCE</scope>
    <source>
        <strain evidence="3">SMH4607-1</strain>
    </source>
</reference>
<keyword evidence="2" id="KW-0732">Signal</keyword>
<keyword evidence="4" id="KW-1185">Reference proteome</keyword>
<evidence type="ECO:0000256" key="1">
    <source>
        <dbReference type="SAM" id="MobiDB-lite"/>
    </source>
</evidence>
<sequence>MPLGRRPKDDSLGASLSLLSLLLASLPAVHSQTFEVGLYPQPGCSSCNGCRSCDGIEYGCCGNHNVLWNSTTTFAPDWVSPGTLVITFARSGQGGYSCQVALQRGAGKRECFEPNKLTYVDGGHLYSIWTDGTEHTEAIEAHGYHSPQMKRYVVENHDLKKRQADSDGTTHARADSCPHLGAVDRPE</sequence>
<name>A0AA40BE96_9PEZI</name>
<accession>A0AA40BE96</accession>
<dbReference type="AlphaFoldDB" id="A0AA40BE96"/>
<dbReference type="EMBL" id="JAUKUA010000001">
    <property type="protein sequence ID" value="KAK0732293.1"/>
    <property type="molecule type" value="Genomic_DNA"/>
</dbReference>
<proteinExistence type="predicted"/>
<comment type="caution">
    <text evidence="3">The sequence shown here is derived from an EMBL/GenBank/DDBJ whole genome shotgun (WGS) entry which is preliminary data.</text>
</comment>
<feature type="signal peptide" evidence="2">
    <location>
        <begin position="1"/>
        <end position="31"/>
    </location>
</feature>
<dbReference type="Proteomes" id="UP001172102">
    <property type="component" value="Unassembled WGS sequence"/>
</dbReference>
<evidence type="ECO:0000313" key="3">
    <source>
        <dbReference type="EMBL" id="KAK0732293.1"/>
    </source>
</evidence>
<evidence type="ECO:0000313" key="4">
    <source>
        <dbReference type="Proteomes" id="UP001172102"/>
    </source>
</evidence>
<gene>
    <name evidence="3" type="ORF">B0H67DRAFT_549886</name>
</gene>
<feature type="chain" id="PRO_5041446231" evidence="2">
    <location>
        <begin position="32"/>
        <end position="187"/>
    </location>
</feature>
<evidence type="ECO:0000256" key="2">
    <source>
        <dbReference type="SAM" id="SignalP"/>
    </source>
</evidence>
<protein>
    <submittedName>
        <fullName evidence="3">Uncharacterized protein</fullName>
    </submittedName>
</protein>